<name>A0A8J4PNN9_9MYCE</name>
<gene>
    <name evidence="2" type="ORF">CYY_007905</name>
</gene>
<comment type="caution">
    <text evidence="2">The sequence shown here is derived from an EMBL/GenBank/DDBJ whole genome shotgun (WGS) entry which is preliminary data.</text>
</comment>
<dbReference type="OrthoDB" id="2378640at2759"/>
<sequence>MSILTLDKLNVKCPFCSNDWFFSELGDHIYKCLNGILMKFKMKPFVTPDEHYDKISALEKDNEDKIKALEKGNEDKIKAMDRDNEDKISALEKDNEDKIKALGKYYEDKIKALEKYYEDKMKTLESKHHDQIQSIEQNHRSEREVLLKNFADTNLSVDSFSKNNSRKRIKEENYSQTFMNINVKEGVIDENQVLDEDSLSDQEESQKPPQSLPENQNHRALPPYQHSPAPMIKQEIGLHFDHTPIKIDFNQPLLQNHMLPFPQPYSPYNQLYTQYPFQSIQHHQSIQHQPSLYPPQINQTKYLIEETQGNSIAEFIKFDKQKEELYLQKAKYLYLKLDKNNSVENCFFKKKHSYLTVENGFPNGLSINVINELDALTGQALSDRLIELTTIQSCHDGKHVNKSILYIGYQSMVICKHSHLSDSPNPLFLKHYFSKSLDNPNTYKREDKQKECLFKHGDKKSEKKMATSFIRVRGCNVPDAPENYKYICSFSCLISQSKCFAEGAWFSKVCQKSKNSN</sequence>
<proteinExistence type="predicted"/>
<evidence type="ECO:0000256" key="1">
    <source>
        <dbReference type="SAM" id="MobiDB-lite"/>
    </source>
</evidence>
<reference evidence="2" key="1">
    <citation type="submission" date="2020-01" db="EMBL/GenBank/DDBJ databases">
        <title>Development of genomics and gene disruption for Polysphondylium violaceum indicates a role for the polyketide synthase stlB in stalk morphogenesis.</title>
        <authorList>
            <person name="Narita B."/>
            <person name="Kawabe Y."/>
            <person name="Kin K."/>
            <person name="Saito T."/>
            <person name="Gibbs R."/>
            <person name="Kuspa A."/>
            <person name="Muzny D."/>
            <person name="Queller D."/>
            <person name="Richards S."/>
            <person name="Strassman J."/>
            <person name="Sucgang R."/>
            <person name="Worley K."/>
            <person name="Schaap P."/>
        </authorList>
    </citation>
    <scope>NUCLEOTIDE SEQUENCE</scope>
    <source>
        <strain evidence="2">QSvi11</strain>
    </source>
</reference>
<dbReference type="AlphaFoldDB" id="A0A8J4PNN9"/>
<dbReference type="EMBL" id="AJWJ01000447">
    <property type="protein sequence ID" value="KAF2070773.1"/>
    <property type="molecule type" value="Genomic_DNA"/>
</dbReference>
<organism evidence="2 3">
    <name type="scientific">Polysphondylium violaceum</name>
    <dbReference type="NCBI Taxonomy" id="133409"/>
    <lineage>
        <taxon>Eukaryota</taxon>
        <taxon>Amoebozoa</taxon>
        <taxon>Evosea</taxon>
        <taxon>Eumycetozoa</taxon>
        <taxon>Dictyostelia</taxon>
        <taxon>Dictyosteliales</taxon>
        <taxon>Dictyosteliaceae</taxon>
        <taxon>Polysphondylium</taxon>
    </lineage>
</organism>
<accession>A0A8J4PNN9</accession>
<evidence type="ECO:0000313" key="3">
    <source>
        <dbReference type="Proteomes" id="UP000695562"/>
    </source>
</evidence>
<feature type="region of interest" description="Disordered" evidence="1">
    <location>
        <begin position="197"/>
        <end position="228"/>
    </location>
</feature>
<protein>
    <submittedName>
        <fullName evidence="2">Uncharacterized protein</fullName>
    </submittedName>
</protein>
<dbReference type="Proteomes" id="UP000695562">
    <property type="component" value="Unassembled WGS sequence"/>
</dbReference>
<keyword evidence="3" id="KW-1185">Reference proteome</keyword>
<evidence type="ECO:0000313" key="2">
    <source>
        <dbReference type="EMBL" id="KAF2070773.1"/>
    </source>
</evidence>